<feature type="domain" description="Bacterial type II secretion system protein E" evidence="3">
    <location>
        <begin position="485"/>
        <end position="702"/>
    </location>
</feature>
<accession>A0A7Z7FDZ5</accession>
<dbReference type="InterPro" id="IPR027417">
    <property type="entry name" value="P-loop_NTPase"/>
</dbReference>
<evidence type="ECO:0000259" key="3">
    <source>
        <dbReference type="Pfam" id="PF00437"/>
    </source>
</evidence>
<dbReference type="Gene3D" id="3.40.50.300">
    <property type="entry name" value="P-loop containing nucleotide triphosphate hydrolases"/>
    <property type="match status" value="1"/>
</dbReference>
<dbReference type="Pfam" id="PF00437">
    <property type="entry name" value="T2SSE"/>
    <property type="match status" value="1"/>
</dbReference>
<dbReference type="PANTHER" id="PTHR30486:SF6">
    <property type="entry name" value="TYPE IV PILUS RETRACTATION ATPASE PILT"/>
    <property type="match status" value="1"/>
</dbReference>
<keyword evidence="5" id="KW-1185">Reference proteome</keyword>
<feature type="region of interest" description="Disordered" evidence="2">
    <location>
        <begin position="832"/>
        <end position="851"/>
    </location>
</feature>
<evidence type="ECO:0000256" key="2">
    <source>
        <dbReference type="SAM" id="MobiDB-lite"/>
    </source>
</evidence>
<protein>
    <submittedName>
        <fullName evidence="4">Type IV secretory pathway ATPase VirB11/Archaellum biosynthesis ATPase</fullName>
    </submittedName>
</protein>
<proteinExistence type="inferred from homology"/>
<organism evidence="4 5">
    <name type="scientific">Methanolobus vulcani</name>
    <dbReference type="NCBI Taxonomy" id="38026"/>
    <lineage>
        <taxon>Archaea</taxon>
        <taxon>Methanobacteriati</taxon>
        <taxon>Methanobacteriota</taxon>
        <taxon>Stenosarchaea group</taxon>
        <taxon>Methanomicrobia</taxon>
        <taxon>Methanosarcinales</taxon>
        <taxon>Methanosarcinaceae</taxon>
        <taxon>Methanolobus</taxon>
    </lineage>
</organism>
<dbReference type="InterPro" id="IPR001482">
    <property type="entry name" value="T2SS/T4SS_dom"/>
</dbReference>
<evidence type="ECO:0000313" key="5">
    <source>
        <dbReference type="Proteomes" id="UP000199259"/>
    </source>
</evidence>
<sequence>MVLKKRKTTCIVNSDLNDNSDAITDVIDYPQMQMVLPEEKMIIAGIVAANDQEKDKTKNMVSKLVGRFSILAGKKAQQDEICPYRSKVNRNSRNITIDCSECEHGSSLQNEHCRKNIFDILRKEPAVERLTLAKLYERDYEGRSLATIYHMAGLQDKLIPYRNSRFTSESCDNSSLCKKEHTRIMDSIISAAGTDPLKTCYSIEKLVVYNEKKDSCFDIRHECSICRKRFLNTLLEMKALSGRITSNIRAGTANSMICYIKADGISDEKCAIDYESQLRSYVRPPFSTSRIYTEPPDNTLFLECYDISYQDERRLPVNIYQLTDRPEKMYIINPVEYSLEEKELKLIERIRMKMITHRPADLQFADPGSSREYFRRLSKQFLYEEKDVEDILTDPAKVKLCCDLLTKYTTGLGILEDLLSDERVTDVYVNAPADLNPVHVVLDGEECISNIYLSQEDMESMVSRLRSISGRPFGEATPVLEMFLREYGVRVSVIGDPLSAKGIAYAFRKHAKDPWTLPKLINKGSISPLAAGLLSFIMDGQASVLVAGGVGAGKTSLMCALLLEMPQKYRMITIEDTPEIPIEELQEMGWKVQGLNSQSAIMKYGVEIEPSVALRASLRLGSSSLIMGEVRGPEVAVLYEAMQVGAAGNSVIGTIHGSSTDAVYERIVNTLEVPPASFKATDAVIVCANTRLSGSMTMKRRVMQVAEVNEKWDENSGKVFSDILSYDASTDRIVPSDLMDRGQSVLIGKIADKWGISMDDAAMNIRMRAMIKGKIAEFGLEQPHLLEAKNVATANNMFWVLMDKEITEPDRMNYQRVYDRWYEWFSSFAGRKDDTGERSNESNERDIESDANTLSEKMAALSFDDIIPDGPCDLITNEDYFTEGGQTVQ</sequence>
<reference evidence="4 5" key="1">
    <citation type="submission" date="2016-10" db="EMBL/GenBank/DDBJ databases">
        <authorList>
            <person name="Varghese N."/>
            <person name="Submissions S."/>
        </authorList>
    </citation>
    <scope>NUCLEOTIDE SEQUENCE [LARGE SCALE GENOMIC DNA]</scope>
    <source>
        <strain evidence="4 5">PL 12/M</strain>
    </source>
</reference>
<dbReference type="EMBL" id="FNCA01000003">
    <property type="protein sequence ID" value="SDF64074.1"/>
    <property type="molecule type" value="Genomic_DNA"/>
</dbReference>
<dbReference type="SUPFAM" id="SSF52540">
    <property type="entry name" value="P-loop containing nucleoside triphosphate hydrolases"/>
    <property type="match status" value="1"/>
</dbReference>
<dbReference type="AlphaFoldDB" id="A0A7Z7FDZ5"/>
<dbReference type="Gene3D" id="3.30.450.380">
    <property type="match status" value="1"/>
</dbReference>
<dbReference type="Proteomes" id="UP000199259">
    <property type="component" value="Unassembled WGS sequence"/>
</dbReference>
<gene>
    <name evidence="4" type="ORF">SAMN04488589_0985</name>
</gene>
<evidence type="ECO:0000256" key="1">
    <source>
        <dbReference type="ARBA" id="ARBA00006611"/>
    </source>
</evidence>
<dbReference type="RefSeq" id="WP_238380729.1">
    <property type="nucleotide sequence ID" value="NZ_FNCA01000003.1"/>
</dbReference>
<name>A0A7Z7FDZ5_9EURY</name>
<feature type="compositionally biased region" description="Basic and acidic residues" evidence="2">
    <location>
        <begin position="832"/>
        <end position="848"/>
    </location>
</feature>
<evidence type="ECO:0000313" key="4">
    <source>
        <dbReference type="EMBL" id="SDF64074.1"/>
    </source>
</evidence>
<dbReference type="GO" id="GO:0016887">
    <property type="term" value="F:ATP hydrolysis activity"/>
    <property type="evidence" value="ECO:0007669"/>
    <property type="project" value="InterPro"/>
</dbReference>
<comment type="caution">
    <text evidence="4">The sequence shown here is derived from an EMBL/GenBank/DDBJ whole genome shotgun (WGS) entry which is preliminary data.</text>
</comment>
<dbReference type="PANTHER" id="PTHR30486">
    <property type="entry name" value="TWITCHING MOTILITY PROTEIN PILT"/>
    <property type="match status" value="1"/>
</dbReference>
<dbReference type="InterPro" id="IPR050921">
    <property type="entry name" value="T4SS_GSP_E_ATPase"/>
</dbReference>
<comment type="similarity">
    <text evidence="1">Belongs to the GSP E family.</text>
</comment>